<dbReference type="Gene3D" id="3.40.1710.10">
    <property type="entry name" value="abc type-2 transporter like domain"/>
    <property type="match status" value="1"/>
</dbReference>
<feature type="transmembrane region" description="Helical" evidence="6">
    <location>
        <begin position="176"/>
        <end position="198"/>
    </location>
</feature>
<accession>A0A7W3SUZ1</accession>
<comment type="caution">
    <text evidence="8">The sequence shown here is derived from an EMBL/GenBank/DDBJ whole genome shotgun (WGS) entry which is preliminary data.</text>
</comment>
<evidence type="ECO:0000256" key="4">
    <source>
        <dbReference type="ARBA" id="ARBA00022989"/>
    </source>
</evidence>
<dbReference type="RefSeq" id="WP_182537028.1">
    <property type="nucleotide sequence ID" value="NZ_JACJIP010000021.1"/>
</dbReference>
<name>A0A7W3SUZ1_9BACL</name>
<proteinExistence type="predicted"/>
<keyword evidence="9" id="KW-1185">Reference proteome</keyword>
<sequence>MKIFNFYLYRISRNWVMFLLVLCLPVVHIYTTYIQYQSNFQYRIGVVDQSKDELSKLLIEQLSKNNVLVEQTSGIKELEDKLIKNEVQYAIVIEQGLQQDVMDNMSYAKIRGFSLTDDGTSIPLKLKLNSFLSATKTIAGISFKDINDFSAALERLKQSSFTIAEQYEGNKAKDTYVGLVNVLAFDIFFLLVSISLIFLKDKERGIYERILVSPVASIVYYIQSTILFVLIGMVQFFIGHGFINFLIGTKVTGPHFLHINIGIILYVACLAIIGQIIVAVSKNSKIGFSLLPVVVLPLGMLSGQLWPREIMPTILQQISSFFPTSWIVMFNKSEVLFGLSSGEFLKYSAYFTTFLCLGILLVYLVVKKDGVKNV</sequence>
<feature type="transmembrane region" description="Helical" evidence="6">
    <location>
        <begin position="218"/>
        <end position="247"/>
    </location>
</feature>
<dbReference type="InterPro" id="IPR051449">
    <property type="entry name" value="ABC-2_transporter_component"/>
</dbReference>
<evidence type="ECO:0000256" key="5">
    <source>
        <dbReference type="ARBA" id="ARBA00023136"/>
    </source>
</evidence>
<reference evidence="8 9" key="1">
    <citation type="submission" date="2020-08" db="EMBL/GenBank/DDBJ databases">
        <title>Genomic Encyclopedia of Type Strains, Phase III (KMG-III): the genomes of soil and plant-associated and newly described type strains.</title>
        <authorList>
            <person name="Whitman W."/>
        </authorList>
    </citation>
    <scope>NUCLEOTIDE SEQUENCE [LARGE SCALE GENOMIC DNA]</scope>
    <source>
        <strain evidence="8 9">CECT 8693</strain>
    </source>
</reference>
<comment type="subcellular location">
    <subcellularLocation>
        <location evidence="1">Cell membrane</location>
        <topology evidence="1">Multi-pass membrane protein</topology>
    </subcellularLocation>
</comment>
<dbReference type="Proteomes" id="UP000567067">
    <property type="component" value="Unassembled WGS sequence"/>
</dbReference>
<dbReference type="GO" id="GO:0140359">
    <property type="term" value="F:ABC-type transporter activity"/>
    <property type="evidence" value="ECO:0007669"/>
    <property type="project" value="InterPro"/>
</dbReference>
<keyword evidence="2" id="KW-1003">Cell membrane</keyword>
<gene>
    <name evidence="8" type="ORF">FHR92_003172</name>
</gene>
<evidence type="ECO:0000313" key="8">
    <source>
        <dbReference type="EMBL" id="MBA9086692.1"/>
    </source>
</evidence>
<feature type="transmembrane region" description="Helical" evidence="6">
    <location>
        <begin position="349"/>
        <end position="366"/>
    </location>
</feature>
<evidence type="ECO:0000313" key="9">
    <source>
        <dbReference type="Proteomes" id="UP000567067"/>
    </source>
</evidence>
<evidence type="ECO:0000259" key="7">
    <source>
        <dbReference type="Pfam" id="PF12698"/>
    </source>
</evidence>
<evidence type="ECO:0000256" key="6">
    <source>
        <dbReference type="SAM" id="Phobius"/>
    </source>
</evidence>
<protein>
    <submittedName>
        <fullName evidence="8">ABC-2 type transport system permease protein</fullName>
    </submittedName>
</protein>
<dbReference type="PANTHER" id="PTHR30294:SF38">
    <property type="entry name" value="TRANSPORT PERMEASE PROTEIN"/>
    <property type="match status" value="1"/>
</dbReference>
<feature type="transmembrane region" description="Helical" evidence="6">
    <location>
        <begin position="259"/>
        <end position="280"/>
    </location>
</feature>
<evidence type="ECO:0000256" key="1">
    <source>
        <dbReference type="ARBA" id="ARBA00004651"/>
    </source>
</evidence>
<evidence type="ECO:0000256" key="2">
    <source>
        <dbReference type="ARBA" id="ARBA00022475"/>
    </source>
</evidence>
<dbReference type="PANTHER" id="PTHR30294">
    <property type="entry name" value="MEMBRANE COMPONENT OF ABC TRANSPORTER YHHJ-RELATED"/>
    <property type="match status" value="1"/>
</dbReference>
<dbReference type="EMBL" id="JACJIP010000021">
    <property type="protein sequence ID" value="MBA9086692.1"/>
    <property type="molecule type" value="Genomic_DNA"/>
</dbReference>
<evidence type="ECO:0000256" key="3">
    <source>
        <dbReference type="ARBA" id="ARBA00022692"/>
    </source>
</evidence>
<keyword evidence="5 6" id="KW-0472">Membrane</keyword>
<dbReference type="Pfam" id="PF12698">
    <property type="entry name" value="ABC2_membrane_3"/>
    <property type="match status" value="1"/>
</dbReference>
<feature type="transmembrane region" description="Helical" evidence="6">
    <location>
        <begin position="286"/>
        <end position="303"/>
    </location>
</feature>
<organism evidence="8 9">
    <name type="scientific">Fontibacillus solani</name>
    <dbReference type="NCBI Taxonomy" id="1572857"/>
    <lineage>
        <taxon>Bacteria</taxon>
        <taxon>Bacillati</taxon>
        <taxon>Bacillota</taxon>
        <taxon>Bacilli</taxon>
        <taxon>Bacillales</taxon>
        <taxon>Paenibacillaceae</taxon>
        <taxon>Fontibacillus</taxon>
    </lineage>
</organism>
<feature type="domain" description="ABC-2 type transporter transmembrane" evidence="7">
    <location>
        <begin position="16"/>
        <end position="354"/>
    </location>
</feature>
<dbReference type="GO" id="GO:0005886">
    <property type="term" value="C:plasma membrane"/>
    <property type="evidence" value="ECO:0007669"/>
    <property type="project" value="UniProtKB-SubCell"/>
</dbReference>
<keyword evidence="4 6" id="KW-1133">Transmembrane helix</keyword>
<dbReference type="InterPro" id="IPR013525">
    <property type="entry name" value="ABC2_TM"/>
</dbReference>
<feature type="transmembrane region" description="Helical" evidence="6">
    <location>
        <begin position="15"/>
        <end position="34"/>
    </location>
</feature>
<keyword evidence="3 6" id="KW-0812">Transmembrane</keyword>
<dbReference type="AlphaFoldDB" id="A0A7W3SUZ1"/>